<evidence type="ECO:0000313" key="6">
    <source>
        <dbReference type="Proteomes" id="UP000186795"/>
    </source>
</evidence>
<keyword evidence="6" id="KW-1185">Reference proteome</keyword>
<evidence type="ECO:0000256" key="3">
    <source>
        <dbReference type="ARBA" id="ARBA00023315"/>
    </source>
</evidence>
<gene>
    <name evidence="5" type="ORF">SAMN05421790_11527</name>
</gene>
<name>A0A1N7PWL2_9BACL</name>
<proteinExistence type="predicted"/>
<dbReference type="EC" id="2.3.1.39" evidence="1"/>
<evidence type="ECO:0000256" key="1">
    <source>
        <dbReference type="ARBA" id="ARBA00013258"/>
    </source>
</evidence>
<dbReference type="PANTHER" id="PTHR42681">
    <property type="entry name" value="MALONYL-COA-ACYL CARRIER PROTEIN TRANSACYLASE, MITOCHONDRIAL"/>
    <property type="match status" value="1"/>
</dbReference>
<evidence type="ECO:0000256" key="2">
    <source>
        <dbReference type="ARBA" id="ARBA00022679"/>
    </source>
</evidence>
<keyword evidence="2 5" id="KW-0808">Transferase</keyword>
<dbReference type="EMBL" id="FTOD01000015">
    <property type="protein sequence ID" value="SIT14952.1"/>
    <property type="molecule type" value="Genomic_DNA"/>
</dbReference>
<protein>
    <recommendedName>
        <fullName evidence="1">[acyl-carrier-protein] S-malonyltransferase</fullName>
        <ecNumber evidence="1">2.3.1.39</ecNumber>
    </recommendedName>
</protein>
<evidence type="ECO:0000256" key="4">
    <source>
        <dbReference type="ARBA" id="ARBA00048462"/>
    </source>
</evidence>
<evidence type="ECO:0000313" key="5">
    <source>
        <dbReference type="EMBL" id="SIT14952.1"/>
    </source>
</evidence>
<dbReference type="RefSeq" id="WP_040387616.1">
    <property type="nucleotide sequence ID" value="NZ_CP048103.1"/>
</dbReference>
<organism evidence="5 6">
    <name type="scientific">Kroppenstedtia eburnea</name>
    <dbReference type="NCBI Taxonomy" id="714067"/>
    <lineage>
        <taxon>Bacteria</taxon>
        <taxon>Bacillati</taxon>
        <taxon>Bacillota</taxon>
        <taxon>Bacilli</taxon>
        <taxon>Bacillales</taxon>
        <taxon>Thermoactinomycetaceae</taxon>
        <taxon>Kroppenstedtia</taxon>
    </lineage>
</organism>
<accession>A0A1N7PWL2</accession>
<dbReference type="AlphaFoldDB" id="A0A1N7PWL2"/>
<dbReference type="Gene3D" id="3.40.366.10">
    <property type="entry name" value="Malonyl-Coenzyme A Acyl Carrier Protein, domain 2"/>
    <property type="match status" value="1"/>
</dbReference>
<dbReference type="GO" id="GO:0004314">
    <property type="term" value="F:[acyl-carrier-protein] S-malonyltransferase activity"/>
    <property type="evidence" value="ECO:0007669"/>
    <property type="project" value="UniProtKB-EC"/>
</dbReference>
<dbReference type="Gene3D" id="3.30.70.250">
    <property type="entry name" value="Malonyl-CoA ACP transacylase, ACP-binding"/>
    <property type="match status" value="1"/>
</dbReference>
<dbReference type="GO" id="GO:0006633">
    <property type="term" value="P:fatty acid biosynthetic process"/>
    <property type="evidence" value="ECO:0007669"/>
    <property type="project" value="TreeGrafter"/>
</dbReference>
<reference evidence="6" key="1">
    <citation type="submission" date="2017-01" db="EMBL/GenBank/DDBJ databases">
        <authorList>
            <person name="Varghese N."/>
            <person name="Submissions S."/>
        </authorList>
    </citation>
    <scope>NUCLEOTIDE SEQUENCE [LARGE SCALE GENOMIC DNA]</scope>
    <source>
        <strain evidence="6">DSM 45196</strain>
    </source>
</reference>
<keyword evidence="3" id="KW-0012">Acyltransferase</keyword>
<dbReference type="OrthoDB" id="9805460at2"/>
<comment type="catalytic activity">
    <reaction evidence="4">
        <text>holo-[ACP] + malonyl-CoA = malonyl-[ACP] + CoA</text>
        <dbReference type="Rhea" id="RHEA:41792"/>
        <dbReference type="Rhea" id="RHEA-COMP:9623"/>
        <dbReference type="Rhea" id="RHEA-COMP:9685"/>
        <dbReference type="ChEBI" id="CHEBI:57287"/>
        <dbReference type="ChEBI" id="CHEBI:57384"/>
        <dbReference type="ChEBI" id="CHEBI:64479"/>
        <dbReference type="ChEBI" id="CHEBI:78449"/>
        <dbReference type="EC" id="2.3.1.39"/>
    </reaction>
</comment>
<sequence>MKTAVVFPGFSPSSYPEVQEFIESNGYAEKWYSRAEDILGYSLKEAFREATEADWEINELAFLINTLALADYAGENHSLTPEYCMGSSFGGMIGAVYTGSLSLADALWLSYQSTNREKRYMTERIFNRYQTDFIYQYPAERVMQDVRDYTEKGKYLEISSYLSRNLVAVSGEMDVIREMKKKVRQARGISLFTMDRLIHCKKLKEIKEIVGREVHSKVSFRPPRIPMISDIDGSILVEPVKIKNLLLDWFDQPVRMHLAKTTMKKCGIEKVFVVGPRSIFGSLMSEDFSVEVISPETACQTATG</sequence>
<dbReference type="InterPro" id="IPR016035">
    <property type="entry name" value="Acyl_Trfase/lysoPLipase"/>
</dbReference>
<dbReference type="PANTHER" id="PTHR42681:SF1">
    <property type="entry name" value="MALONYL-COA-ACYL CARRIER PROTEIN TRANSACYLASE, MITOCHONDRIAL"/>
    <property type="match status" value="1"/>
</dbReference>
<dbReference type="InterPro" id="IPR050858">
    <property type="entry name" value="Mal-CoA-ACP_Trans/PKS_FabD"/>
</dbReference>
<dbReference type="SUPFAM" id="SSF52151">
    <property type="entry name" value="FabD/lysophospholipase-like"/>
    <property type="match status" value="1"/>
</dbReference>
<dbReference type="Proteomes" id="UP000186795">
    <property type="component" value="Unassembled WGS sequence"/>
</dbReference>
<dbReference type="InterPro" id="IPR001227">
    <property type="entry name" value="Ac_transferase_dom_sf"/>
</dbReference>